<comment type="caution">
    <text evidence="2">The sequence shown here is derived from an EMBL/GenBank/DDBJ whole genome shotgun (WGS) entry which is preliminary data.</text>
</comment>
<keyword evidence="1" id="KW-1133">Transmembrane helix</keyword>
<evidence type="ECO:0000313" key="3">
    <source>
        <dbReference type="Proteomes" id="UP000240317"/>
    </source>
</evidence>
<dbReference type="RefSeq" id="WP_107136980.1">
    <property type="nucleotide sequence ID" value="NZ_PYSV01000003.1"/>
</dbReference>
<reference evidence="2 3" key="1">
    <citation type="submission" date="2018-03" db="EMBL/GenBank/DDBJ databases">
        <title>Draft genome of Deinococcus sp. OD32.</title>
        <authorList>
            <person name="Wang X.-P."/>
            <person name="Du Z.-J."/>
        </authorList>
    </citation>
    <scope>NUCLEOTIDE SEQUENCE [LARGE SCALE GENOMIC DNA]</scope>
    <source>
        <strain evidence="2 3">OD32</strain>
    </source>
</reference>
<sequence>MAGWVGLGLGLSGLLIGGLLALPGLGLGFLLVLSGGGPEALNDAPDAGPALLLAAFAFWLTVAGVACLILSRWLDPLVKPAPDGP</sequence>
<keyword evidence="3" id="KW-1185">Reference proteome</keyword>
<evidence type="ECO:0000313" key="2">
    <source>
        <dbReference type="EMBL" id="PTA69121.1"/>
    </source>
</evidence>
<keyword evidence="1" id="KW-0812">Transmembrane</keyword>
<proteinExistence type="predicted"/>
<protein>
    <submittedName>
        <fullName evidence="2">Uncharacterized protein</fullName>
    </submittedName>
</protein>
<organism evidence="2 3">
    <name type="scientific">Deinococcus arcticus</name>
    <dbReference type="NCBI Taxonomy" id="2136176"/>
    <lineage>
        <taxon>Bacteria</taxon>
        <taxon>Thermotogati</taxon>
        <taxon>Deinococcota</taxon>
        <taxon>Deinococci</taxon>
        <taxon>Deinococcales</taxon>
        <taxon>Deinococcaceae</taxon>
        <taxon>Deinococcus</taxon>
    </lineage>
</organism>
<evidence type="ECO:0000256" key="1">
    <source>
        <dbReference type="SAM" id="Phobius"/>
    </source>
</evidence>
<feature type="transmembrane region" description="Helical" evidence="1">
    <location>
        <begin position="7"/>
        <end position="30"/>
    </location>
</feature>
<keyword evidence="1" id="KW-0472">Membrane</keyword>
<name>A0A2T3WB32_9DEIO</name>
<feature type="transmembrane region" description="Helical" evidence="1">
    <location>
        <begin position="50"/>
        <end position="70"/>
    </location>
</feature>
<dbReference type="Proteomes" id="UP000240317">
    <property type="component" value="Unassembled WGS sequence"/>
</dbReference>
<dbReference type="EMBL" id="PYSV01000003">
    <property type="protein sequence ID" value="PTA69121.1"/>
    <property type="molecule type" value="Genomic_DNA"/>
</dbReference>
<dbReference type="AlphaFoldDB" id="A0A2T3WB32"/>
<gene>
    <name evidence="2" type="ORF">C8263_04865</name>
</gene>
<accession>A0A2T3WB32</accession>